<dbReference type="PANTHER" id="PTHR11525">
    <property type="entry name" value="FARNESYL-PYROPHOSPHATE SYNTHETASE"/>
    <property type="match status" value="1"/>
</dbReference>
<dbReference type="PANTHER" id="PTHR11525:SF0">
    <property type="entry name" value="FARNESYL PYROPHOSPHATE SYNTHASE"/>
    <property type="match status" value="1"/>
</dbReference>
<dbReference type="GO" id="GO:0004161">
    <property type="term" value="F:dimethylallyltranstransferase activity"/>
    <property type="evidence" value="ECO:0007669"/>
    <property type="project" value="UniProtKB-EC"/>
</dbReference>
<evidence type="ECO:0000256" key="9">
    <source>
        <dbReference type="ARBA" id="ARBA00023011"/>
    </source>
</evidence>
<dbReference type="Pfam" id="PF00348">
    <property type="entry name" value="polyprenyl_synt"/>
    <property type="match status" value="1"/>
</dbReference>
<dbReference type="Gene3D" id="1.10.600.10">
    <property type="entry name" value="Farnesyl Diphosphate Synthase"/>
    <property type="match status" value="1"/>
</dbReference>
<keyword evidence="7" id="KW-0460">Magnesium</keyword>
<accession>A0A0B2Q8F8</accession>
<dbReference type="CDD" id="cd00867">
    <property type="entry name" value="Trans_IPPS"/>
    <property type="match status" value="1"/>
</dbReference>
<evidence type="ECO:0000313" key="13">
    <source>
        <dbReference type="EMBL" id="KHN16283.1"/>
    </source>
</evidence>
<dbReference type="GO" id="GO:0006695">
    <property type="term" value="P:cholesterol biosynthetic process"/>
    <property type="evidence" value="ECO:0007669"/>
    <property type="project" value="UniProtKB-KW"/>
</dbReference>
<gene>
    <name evidence="13" type="ORF">glysoja_030258</name>
</gene>
<keyword evidence="3" id="KW-0153">Cholesterol metabolism</keyword>
<keyword evidence="4 13" id="KW-0808">Transferase</keyword>
<dbReference type="GO" id="GO:0045337">
    <property type="term" value="P:farnesyl diphosphate biosynthetic process"/>
    <property type="evidence" value="ECO:0007669"/>
    <property type="project" value="TreeGrafter"/>
</dbReference>
<keyword evidence="5" id="KW-0479">Metal-binding</keyword>
<evidence type="ECO:0000256" key="12">
    <source>
        <dbReference type="ARBA" id="ARBA00046091"/>
    </source>
</evidence>
<keyword evidence="8" id="KW-0443">Lipid metabolism</keyword>
<keyword evidence="10" id="KW-1207">Sterol metabolism</keyword>
<protein>
    <submittedName>
        <fullName evidence="13">Farnesyl pyrophosphate synthase 2</fullName>
        <ecNumber evidence="13">2.5.1.1</ecNumber>
    </submittedName>
</protein>
<dbReference type="GO" id="GO:0046872">
    <property type="term" value="F:metal ion binding"/>
    <property type="evidence" value="ECO:0007669"/>
    <property type="project" value="UniProtKB-KW"/>
</dbReference>
<evidence type="ECO:0000256" key="3">
    <source>
        <dbReference type="ARBA" id="ARBA00022548"/>
    </source>
</evidence>
<dbReference type="InterPro" id="IPR039702">
    <property type="entry name" value="FPS1-like"/>
</dbReference>
<keyword evidence="6" id="KW-0152">Cholesterol biosynthesis</keyword>
<keyword evidence="8" id="KW-0752">Steroid biosynthesis</keyword>
<keyword evidence="11" id="KW-0753">Steroid metabolism</keyword>
<dbReference type="GO" id="GO:0004337">
    <property type="term" value="F:(2E,6E)-farnesyl diphosphate synthase activity"/>
    <property type="evidence" value="ECO:0007669"/>
    <property type="project" value="TreeGrafter"/>
</dbReference>
<dbReference type="GO" id="GO:0005737">
    <property type="term" value="C:cytoplasm"/>
    <property type="evidence" value="ECO:0007669"/>
    <property type="project" value="TreeGrafter"/>
</dbReference>
<keyword evidence="8" id="KW-0444">Lipid biosynthesis</keyword>
<evidence type="ECO:0000256" key="5">
    <source>
        <dbReference type="ARBA" id="ARBA00022723"/>
    </source>
</evidence>
<evidence type="ECO:0000256" key="8">
    <source>
        <dbReference type="ARBA" id="ARBA00022955"/>
    </source>
</evidence>
<dbReference type="InterPro" id="IPR000092">
    <property type="entry name" value="Polyprenyl_synt"/>
</dbReference>
<dbReference type="InterPro" id="IPR008949">
    <property type="entry name" value="Isoprenoid_synthase_dom_sf"/>
</dbReference>
<evidence type="ECO:0000256" key="4">
    <source>
        <dbReference type="ARBA" id="ARBA00022679"/>
    </source>
</evidence>
<comment type="cofactor">
    <cofactor evidence="1">
        <name>Mg(2+)</name>
        <dbReference type="ChEBI" id="CHEBI:18420"/>
    </cofactor>
</comment>
<proteinExistence type="inferred from homology"/>
<dbReference type="EC" id="2.5.1.1" evidence="13"/>
<organism evidence="13">
    <name type="scientific">Glycine soja</name>
    <name type="common">Wild soybean</name>
    <dbReference type="NCBI Taxonomy" id="3848"/>
    <lineage>
        <taxon>Eukaryota</taxon>
        <taxon>Viridiplantae</taxon>
        <taxon>Streptophyta</taxon>
        <taxon>Embryophyta</taxon>
        <taxon>Tracheophyta</taxon>
        <taxon>Spermatophyta</taxon>
        <taxon>Magnoliopsida</taxon>
        <taxon>eudicotyledons</taxon>
        <taxon>Gunneridae</taxon>
        <taxon>Pentapetalae</taxon>
        <taxon>rosids</taxon>
        <taxon>fabids</taxon>
        <taxon>Fabales</taxon>
        <taxon>Fabaceae</taxon>
        <taxon>Papilionoideae</taxon>
        <taxon>50 kb inversion clade</taxon>
        <taxon>NPAAA clade</taxon>
        <taxon>indigoferoid/millettioid clade</taxon>
        <taxon>Phaseoleae</taxon>
        <taxon>Glycine</taxon>
        <taxon>Glycine subgen. Soja</taxon>
    </lineage>
</organism>
<comment type="function">
    <text evidence="12">Catalyzes the sequential condensation of isopentenyl pyrophosphate with the allylic pyrophosphates, dimethylallyl pyrophosphate, and then with the resultant geranylpyrophosphate to the ultimate product farnesyl pyrophosphate.</text>
</comment>
<evidence type="ECO:0000256" key="2">
    <source>
        <dbReference type="ARBA" id="ARBA00006706"/>
    </source>
</evidence>
<dbReference type="AlphaFoldDB" id="A0A0B2Q8F8"/>
<evidence type="ECO:0000256" key="6">
    <source>
        <dbReference type="ARBA" id="ARBA00022778"/>
    </source>
</evidence>
<sequence>MQEKTSSMKCLKCLEKGYITSQCPTKKTVTCALLMVGEDLDKNVDVKNILVEMGTYFQDDYLDCFGDPQTIGKIGTDIEDFKCSWLIVKAVELSNEQQKKVLQSRLLMEINYMLAYGSGEASLRLLWRFGLLDILLPFQRNKSGDNGGHGSKAKGHVGPIFNTFVYEEDYGSDS</sequence>
<dbReference type="Proteomes" id="UP000053555">
    <property type="component" value="Unassembled WGS sequence"/>
</dbReference>
<name>A0A0B2Q8F8_GLYSO</name>
<dbReference type="SUPFAM" id="SSF81891">
    <property type="entry name" value="Poly A polymerase C-terminal region-like"/>
    <property type="match status" value="1"/>
</dbReference>
<evidence type="ECO:0000256" key="7">
    <source>
        <dbReference type="ARBA" id="ARBA00022842"/>
    </source>
</evidence>
<evidence type="ECO:0000256" key="1">
    <source>
        <dbReference type="ARBA" id="ARBA00001946"/>
    </source>
</evidence>
<keyword evidence="9" id="KW-0756">Sterol biosynthesis</keyword>
<dbReference type="EMBL" id="KN660575">
    <property type="protein sequence ID" value="KHN16283.1"/>
    <property type="molecule type" value="Genomic_DNA"/>
</dbReference>
<dbReference type="SUPFAM" id="SSF48576">
    <property type="entry name" value="Terpenoid synthases"/>
    <property type="match status" value="1"/>
</dbReference>
<reference evidence="13" key="1">
    <citation type="submission" date="2014-07" db="EMBL/GenBank/DDBJ databases">
        <title>Identification of a novel salt tolerance gene in wild soybean by whole-genome sequencing.</title>
        <authorList>
            <person name="Lam H.-M."/>
            <person name="Qi X."/>
            <person name="Li M.-W."/>
            <person name="Liu X."/>
            <person name="Xie M."/>
            <person name="Ni M."/>
            <person name="Xu X."/>
        </authorList>
    </citation>
    <scope>NUCLEOTIDE SEQUENCE [LARGE SCALE GENOMIC DNA]</scope>
    <source>
        <tissue evidence="13">Root</tissue>
    </source>
</reference>
<comment type="similarity">
    <text evidence="2">Belongs to the FPP/GGPP synthase family.</text>
</comment>
<evidence type="ECO:0000256" key="10">
    <source>
        <dbReference type="ARBA" id="ARBA00023166"/>
    </source>
</evidence>
<evidence type="ECO:0000256" key="11">
    <source>
        <dbReference type="ARBA" id="ARBA00023221"/>
    </source>
</evidence>